<sequence>MTAKVFEAALGISAPWSVGAVDFNESTKVLTVPVDFKPGTRWLCNFFSVKAFRRFHREAEIRRSC</sequence>
<dbReference type="EMBL" id="NBTY01000024">
    <property type="protein sequence ID" value="OTP79740.1"/>
    <property type="molecule type" value="Genomic_DNA"/>
</dbReference>
<name>A0A242N7S0_CABSO</name>
<evidence type="ECO:0000313" key="2">
    <source>
        <dbReference type="Proteomes" id="UP000194546"/>
    </source>
</evidence>
<comment type="caution">
    <text evidence="1">The sequence shown here is derived from an EMBL/GenBank/DDBJ whole genome shotgun (WGS) entry which is preliminary data.</text>
</comment>
<protein>
    <submittedName>
        <fullName evidence="1">Mobile element protein</fullName>
    </submittedName>
</protein>
<dbReference type="AlphaFoldDB" id="A0A242N7S0"/>
<proteinExistence type="predicted"/>
<gene>
    <name evidence="1" type="ORF">PAMC26510_05595</name>
</gene>
<evidence type="ECO:0000313" key="1">
    <source>
        <dbReference type="EMBL" id="OTP79740.1"/>
    </source>
</evidence>
<reference evidence="1 2" key="1">
    <citation type="submission" date="2017-03" db="EMBL/GenBank/DDBJ databases">
        <title>Genome analysis of strain PAMC 26510.</title>
        <authorList>
            <person name="Oh H.-M."/>
            <person name="Yang J.-A."/>
        </authorList>
    </citation>
    <scope>NUCLEOTIDE SEQUENCE [LARGE SCALE GENOMIC DNA]</scope>
    <source>
        <strain evidence="1 2">PAMC 26510</strain>
    </source>
</reference>
<organism evidence="1 2">
    <name type="scientific">Caballeronia sordidicola</name>
    <name type="common">Burkholderia sordidicola</name>
    <dbReference type="NCBI Taxonomy" id="196367"/>
    <lineage>
        <taxon>Bacteria</taxon>
        <taxon>Pseudomonadati</taxon>
        <taxon>Pseudomonadota</taxon>
        <taxon>Betaproteobacteria</taxon>
        <taxon>Burkholderiales</taxon>
        <taxon>Burkholderiaceae</taxon>
        <taxon>Caballeronia</taxon>
    </lineage>
</organism>
<dbReference type="Proteomes" id="UP000194546">
    <property type="component" value="Unassembled WGS sequence"/>
</dbReference>
<accession>A0A242N7S0</accession>